<organism evidence="2 3">
    <name type="scientific">Hyaloscypha hepaticicola</name>
    <dbReference type="NCBI Taxonomy" id="2082293"/>
    <lineage>
        <taxon>Eukaryota</taxon>
        <taxon>Fungi</taxon>
        <taxon>Dikarya</taxon>
        <taxon>Ascomycota</taxon>
        <taxon>Pezizomycotina</taxon>
        <taxon>Leotiomycetes</taxon>
        <taxon>Helotiales</taxon>
        <taxon>Hyaloscyphaceae</taxon>
        <taxon>Hyaloscypha</taxon>
    </lineage>
</organism>
<accession>A0A2J6QCB4</accession>
<dbReference type="Proteomes" id="UP000235672">
    <property type="component" value="Unassembled WGS sequence"/>
</dbReference>
<proteinExistence type="predicted"/>
<evidence type="ECO:0000313" key="3">
    <source>
        <dbReference type="Proteomes" id="UP000235672"/>
    </source>
</evidence>
<name>A0A2J6QCB4_9HELO</name>
<dbReference type="EMBL" id="KZ613474">
    <property type="protein sequence ID" value="PMD23895.1"/>
    <property type="molecule type" value="Genomic_DNA"/>
</dbReference>
<dbReference type="AlphaFoldDB" id="A0A2J6QCB4"/>
<keyword evidence="3" id="KW-1185">Reference proteome</keyword>
<evidence type="ECO:0000313" key="2">
    <source>
        <dbReference type="EMBL" id="PMD23895.1"/>
    </source>
</evidence>
<reference evidence="2 3" key="1">
    <citation type="submission" date="2016-05" db="EMBL/GenBank/DDBJ databases">
        <title>A degradative enzymes factory behind the ericoid mycorrhizal symbiosis.</title>
        <authorList>
            <consortium name="DOE Joint Genome Institute"/>
            <person name="Martino E."/>
            <person name="Morin E."/>
            <person name="Grelet G."/>
            <person name="Kuo A."/>
            <person name="Kohler A."/>
            <person name="Daghino S."/>
            <person name="Barry K."/>
            <person name="Choi C."/>
            <person name="Cichocki N."/>
            <person name="Clum A."/>
            <person name="Copeland A."/>
            <person name="Hainaut M."/>
            <person name="Haridas S."/>
            <person name="Labutti K."/>
            <person name="Lindquist E."/>
            <person name="Lipzen A."/>
            <person name="Khouja H.-R."/>
            <person name="Murat C."/>
            <person name="Ohm R."/>
            <person name="Olson A."/>
            <person name="Spatafora J."/>
            <person name="Veneault-Fourrey C."/>
            <person name="Henrissat B."/>
            <person name="Grigoriev I."/>
            <person name="Martin F."/>
            <person name="Perotto S."/>
        </authorList>
    </citation>
    <scope>NUCLEOTIDE SEQUENCE [LARGE SCALE GENOMIC DNA]</scope>
    <source>
        <strain evidence="2 3">UAMH 7357</strain>
    </source>
</reference>
<evidence type="ECO:0000256" key="1">
    <source>
        <dbReference type="SAM" id="MobiDB-lite"/>
    </source>
</evidence>
<sequence length="183" mass="20563">MWWYDIRIRTHGSPGKGQSTHNHQIASLPVLGAAQRRKLFSRMQSASRRYRGELQDGVQLRNSDPLFKSGWSTFRAASLHVSPDSEREELEQPSRLPVSNGDGMPRGRCQGPYGAALVWPRVGPGILATPDLTAFVHASHPYHTVPYHTIPHDLTSNDLPIAFHNNLFSTYCRDEEVERRGAP</sequence>
<feature type="region of interest" description="Disordered" evidence="1">
    <location>
        <begin position="82"/>
        <end position="106"/>
    </location>
</feature>
<gene>
    <name evidence="2" type="ORF">NA56DRAFT_54477</name>
</gene>
<protein>
    <submittedName>
        <fullName evidence="2">Uncharacterized protein</fullName>
    </submittedName>
</protein>